<evidence type="ECO:0000259" key="3">
    <source>
        <dbReference type="Pfam" id="PF14258"/>
    </source>
</evidence>
<dbReference type="Proteomes" id="UP000574369">
    <property type="component" value="Unassembled WGS sequence"/>
</dbReference>
<sequence length="470" mass="51889">MNRDRVMWIFGAVGVLLLALGGWWLSTHTEWEERPIWRHATGEARTNPVYATEQVLRQLGMTAEHRDTMNVLPPQHGRLVILSDDWAAVPGQAERLQAWVKQGGHLVLMSGTAWRSTPLAYWVPVDVRMVNEGDHQPGGKDAPAPSNKALDKHQDTARADEDEASEDDDDADAHADSCDDCENDSDTSQPSYDCKNDATANSASDGKTSPGAVTPITGSTHAPLGLEVPPSLTPWKQCGLFQPNLRLKNTSRIVSEDWAWSIFDGGGTQALRVNVGQGTVTVLNSIPNAFMQTTILDCDHAPMLAAALQAEAGATVWFYLSEKRQALVPWLWQEGWIAVVLGGLTLAAALWRRAVRFGPALPTPPRLRRSIGEQVRGMGHYLMRHGSEALLHAQQRALEATAARRLVDYSRHPLPDRARRIAQATGVSEHDLHAALSARFCTRVELPARLQILELARRRLQTHSHERPSR</sequence>
<proteinExistence type="predicted"/>
<evidence type="ECO:0000256" key="1">
    <source>
        <dbReference type="SAM" id="MobiDB-lite"/>
    </source>
</evidence>
<feature type="compositionally biased region" description="Basic and acidic residues" evidence="1">
    <location>
        <begin position="149"/>
        <end position="159"/>
    </location>
</feature>
<feature type="compositionally biased region" description="Acidic residues" evidence="1">
    <location>
        <begin position="160"/>
        <end position="171"/>
    </location>
</feature>
<keyword evidence="5" id="KW-1185">Reference proteome</keyword>
<keyword evidence="2" id="KW-1133">Transmembrane helix</keyword>
<feature type="domain" description="DUF4350" evidence="3">
    <location>
        <begin position="44"/>
        <end position="304"/>
    </location>
</feature>
<evidence type="ECO:0000256" key="2">
    <source>
        <dbReference type="SAM" id="Phobius"/>
    </source>
</evidence>
<feature type="region of interest" description="Disordered" evidence="1">
    <location>
        <begin position="132"/>
        <end position="224"/>
    </location>
</feature>
<gene>
    <name evidence="4" type="ORF">FHS28_002730</name>
</gene>
<evidence type="ECO:0000313" key="4">
    <source>
        <dbReference type="EMBL" id="MBB3195327.1"/>
    </source>
</evidence>
<dbReference type="InterPro" id="IPR025646">
    <property type="entry name" value="DUF4350"/>
</dbReference>
<feature type="compositionally biased region" description="Polar residues" evidence="1">
    <location>
        <begin position="198"/>
        <end position="207"/>
    </location>
</feature>
<name>A0ABR6GUI3_9BURK</name>
<dbReference type="RefSeq" id="WP_088451275.1">
    <property type="nucleotide sequence ID" value="NZ_JACHXO010000004.1"/>
</dbReference>
<protein>
    <recommendedName>
        <fullName evidence="3">DUF4350 domain-containing protein</fullName>
    </recommendedName>
</protein>
<dbReference type="Pfam" id="PF14258">
    <property type="entry name" value="DUF4350"/>
    <property type="match status" value="1"/>
</dbReference>
<comment type="caution">
    <text evidence="4">The sequence shown here is derived from an EMBL/GenBank/DDBJ whole genome shotgun (WGS) entry which is preliminary data.</text>
</comment>
<keyword evidence="2" id="KW-0472">Membrane</keyword>
<dbReference type="EMBL" id="JACHXO010000004">
    <property type="protein sequence ID" value="MBB3195327.1"/>
    <property type="molecule type" value="Genomic_DNA"/>
</dbReference>
<keyword evidence="2" id="KW-0812">Transmembrane</keyword>
<organism evidence="4 5">
    <name type="scientific">Roseateles terrae</name>
    <dbReference type="NCBI Taxonomy" id="431060"/>
    <lineage>
        <taxon>Bacteria</taxon>
        <taxon>Pseudomonadati</taxon>
        <taxon>Pseudomonadota</taxon>
        <taxon>Betaproteobacteria</taxon>
        <taxon>Burkholderiales</taxon>
        <taxon>Sphaerotilaceae</taxon>
        <taxon>Roseateles</taxon>
    </lineage>
</organism>
<dbReference type="CDD" id="cd03143">
    <property type="entry name" value="A4_beta-galactosidase_middle_domain"/>
    <property type="match status" value="1"/>
</dbReference>
<accession>A0ABR6GUI3</accession>
<evidence type="ECO:0000313" key="5">
    <source>
        <dbReference type="Proteomes" id="UP000574369"/>
    </source>
</evidence>
<feature type="transmembrane region" description="Helical" evidence="2">
    <location>
        <begin position="7"/>
        <end position="25"/>
    </location>
</feature>
<reference evidence="4 5" key="1">
    <citation type="submission" date="2020-08" db="EMBL/GenBank/DDBJ databases">
        <title>Genomic Encyclopedia of Type Strains, Phase III (KMG-III): the genomes of soil and plant-associated and newly described type strains.</title>
        <authorList>
            <person name="Whitman W."/>
        </authorList>
    </citation>
    <scope>NUCLEOTIDE SEQUENCE [LARGE SCALE GENOMIC DNA]</scope>
    <source>
        <strain evidence="4 5">CECT 7247</strain>
    </source>
</reference>